<dbReference type="InterPro" id="IPR040003">
    <property type="entry name" value="PG18-like"/>
</dbReference>
<dbReference type="AlphaFoldDB" id="A9NN31"/>
<dbReference type="Pfam" id="PF20711">
    <property type="entry name" value="DUF6825"/>
    <property type="match status" value="1"/>
</dbReference>
<dbReference type="PANTHER" id="PTHR35745:SF1">
    <property type="entry name" value="OS04G0513000 PROTEIN"/>
    <property type="match status" value="1"/>
</dbReference>
<feature type="compositionally biased region" description="Polar residues" evidence="1">
    <location>
        <begin position="50"/>
        <end position="63"/>
    </location>
</feature>
<dbReference type="GO" id="GO:0009535">
    <property type="term" value="C:chloroplast thylakoid membrane"/>
    <property type="evidence" value="ECO:0007669"/>
    <property type="project" value="TreeGrafter"/>
</dbReference>
<reference evidence="2" key="1">
    <citation type="journal article" date="2008" name="BMC Genomics">
        <title>A conifer genomics resource of 200,000 spruce (Picea spp.) ESTs and 6,464 high-quality, sequence-finished full-length cDNAs for Sitka spruce (Picea sitchensis).</title>
        <authorList>
            <person name="Ralph S.G."/>
            <person name="Chun H.J."/>
            <person name="Kolosova N."/>
            <person name="Cooper D."/>
            <person name="Oddy C."/>
            <person name="Ritland C.E."/>
            <person name="Kirkpatrick R."/>
            <person name="Moore R."/>
            <person name="Barber S."/>
            <person name="Holt R.A."/>
            <person name="Jones S.J."/>
            <person name="Marra M.A."/>
            <person name="Douglas C.J."/>
            <person name="Ritland K."/>
            <person name="Bohlmann J."/>
        </authorList>
    </citation>
    <scope>NUCLEOTIDE SEQUENCE</scope>
    <source>
        <tissue evidence="2">Green portion of the leader tissue</tissue>
    </source>
</reference>
<evidence type="ECO:0000313" key="2">
    <source>
        <dbReference type="EMBL" id="ABK22042.1"/>
    </source>
</evidence>
<sequence>MAVSMSVYGLSGCCNTHYNARPSPQSDGVSLHLRVHTWRGNGLQKKNKQRSLSVGAQCSNTPPGKSDSKAVLDAFFLGKAFAEAVNERIGTTVGEILSEIGRWQAEQQKQTLDFQEEVLERARVARDKAAREALGNEQGKEPPTASDSAASPIEPSSSNGNSGSLPTESNEN</sequence>
<name>A9NN31_PICSI</name>
<feature type="region of interest" description="Disordered" evidence="1">
    <location>
        <begin position="126"/>
        <end position="172"/>
    </location>
</feature>
<protein>
    <submittedName>
        <fullName evidence="2">Uncharacterized protein</fullName>
    </submittedName>
</protein>
<dbReference type="GO" id="GO:0010027">
    <property type="term" value="P:thylakoid membrane organization"/>
    <property type="evidence" value="ECO:0007669"/>
    <property type="project" value="InterPro"/>
</dbReference>
<dbReference type="PANTHER" id="PTHR35745">
    <property type="entry name" value="BNACNNG14650D PROTEIN"/>
    <property type="match status" value="1"/>
</dbReference>
<accession>A9NN31</accession>
<proteinExistence type="evidence at transcript level"/>
<organism evidence="2">
    <name type="scientific">Picea sitchensis</name>
    <name type="common">Sitka spruce</name>
    <name type="synonym">Pinus sitchensis</name>
    <dbReference type="NCBI Taxonomy" id="3332"/>
    <lineage>
        <taxon>Eukaryota</taxon>
        <taxon>Viridiplantae</taxon>
        <taxon>Streptophyta</taxon>
        <taxon>Embryophyta</taxon>
        <taxon>Tracheophyta</taxon>
        <taxon>Spermatophyta</taxon>
        <taxon>Pinopsida</taxon>
        <taxon>Pinidae</taxon>
        <taxon>Conifers I</taxon>
        <taxon>Pinales</taxon>
        <taxon>Pinaceae</taxon>
        <taxon>Picea</taxon>
    </lineage>
</organism>
<feature type="region of interest" description="Disordered" evidence="1">
    <location>
        <begin position="44"/>
        <end position="65"/>
    </location>
</feature>
<evidence type="ECO:0000256" key="1">
    <source>
        <dbReference type="SAM" id="MobiDB-lite"/>
    </source>
</evidence>
<dbReference type="EMBL" id="EF082688">
    <property type="protein sequence ID" value="ABK22042.1"/>
    <property type="molecule type" value="mRNA"/>
</dbReference>